<accession>A0A1H3WW37</accession>
<evidence type="ECO:0000313" key="2">
    <source>
        <dbReference type="EMBL" id="SDZ91375.1"/>
    </source>
</evidence>
<evidence type="ECO:0000259" key="1">
    <source>
        <dbReference type="Pfam" id="PF13460"/>
    </source>
</evidence>
<feature type="domain" description="NAD(P)-binding" evidence="1">
    <location>
        <begin position="7"/>
        <end position="198"/>
    </location>
</feature>
<dbReference type="InterPro" id="IPR016040">
    <property type="entry name" value="NAD(P)-bd_dom"/>
</dbReference>
<gene>
    <name evidence="2" type="ORF">SAMN05660909_00114</name>
</gene>
<name>A0A1H3WW37_9BACT</name>
<organism evidence="2 3">
    <name type="scientific">Chitinophaga terrae</name>
    <name type="common">ex Kim and Jung 2007</name>
    <dbReference type="NCBI Taxonomy" id="408074"/>
    <lineage>
        <taxon>Bacteria</taxon>
        <taxon>Pseudomonadati</taxon>
        <taxon>Bacteroidota</taxon>
        <taxon>Chitinophagia</taxon>
        <taxon>Chitinophagales</taxon>
        <taxon>Chitinophagaceae</taxon>
        <taxon>Chitinophaga</taxon>
    </lineage>
</organism>
<keyword evidence="3" id="KW-1185">Reference proteome</keyword>
<dbReference type="Pfam" id="PF13460">
    <property type="entry name" value="NAD_binding_10"/>
    <property type="match status" value="1"/>
</dbReference>
<reference evidence="3" key="1">
    <citation type="submission" date="2016-10" db="EMBL/GenBank/DDBJ databases">
        <authorList>
            <person name="Varghese N."/>
            <person name="Submissions S."/>
        </authorList>
    </citation>
    <scope>NUCLEOTIDE SEQUENCE [LARGE SCALE GENOMIC DNA]</scope>
    <source>
        <strain evidence="3">DSM 23920</strain>
    </source>
</reference>
<dbReference type="Proteomes" id="UP000199656">
    <property type="component" value="Unassembled WGS sequence"/>
</dbReference>
<dbReference type="PANTHER" id="PTHR43355">
    <property type="entry name" value="FLAVIN REDUCTASE (NADPH)"/>
    <property type="match status" value="1"/>
</dbReference>
<dbReference type="CDD" id="cd05244">
    <property type="entry name" value="BVR-B_like_SDR_a"/>
    <property type="match status" value="1"/>
</dbReference>
<dbReference type="STRING" id="408074.SAMN05660909_00114"/>
<dbReference type="EMBL" id="FNRL01000001">
    <property type="protein sequence ID" value="SDZ91375.1"/>
    <property type="molecule type" value="Genomic_DNA"/>
</dbReference>
<evidence type="ECO:0000313" key="3">
    <source>
        <dbReference type="Proteomes" id="UP000199656"/>
    </source>
</evidence>
<sequence length="209" mass="22451">MKVAIIGASGFIGAAVLDEALSRGHEVTAIVRHPEKIKVSNPGLTVKKGDTTNEAELTELLKGSEAVIVAYKTDDTAESVKATNALINAARKDGIKRVLLVSGAASLEVAPGTLLIDTPQFPAEWKNLAIATKEALEVIKQANDLDWTALSPAIMIEPGPRTGKFRLGTNQVVFNEKGESKISNADYAVALIDELEHPQHIRQRFTLAY</sequence>
<dbReference type="OrthoDB" id="9785372at2"/>
<dbReference type="Gene3D" id="3.40.50.720">
    <property type="entry name" value="NAD(P)-binding Rossmann-like Domain"/>
    <property type="match status" value="1"/>
</dbReference>
<proteinExistence type="predicted"/>
<dbReference type="SUPFAM" id="SSF51735">
    <property type="entry name" value="NAD(P)-binding Rossmann-fold domains"/>
    <property type="match status" value="1"/>
</dbReference>
<dbReference type="RefSeq" id="WP_089757537.1">
    <property type="nucleotide sequence ID" value="NZ_BKAT01000015.1"/>
</dbReference>
<dbReference type="InterPro" id="IPR051606">
    <property type="entry name" value="Polyketide_Oxido-like"/>
</dbReference>
<dbReference type="AlphaFoldDB" id="A0A1H3WW37"/>
<dbReference type="GO" id="GO:0016646">
    <property type="term" value="F:oxidoreductase activity, acting on the CH-NH group of donors, NAD or NADP as acceptor"/>
    <property type="evidence" value="ECO:0007669"/>
    <property type="project" value="TreeGrafter"/>
</dbReference>
<protein>
    <recommendedName>
        <fullName evidence="1">NAD(P)-binding domain-containing protein</fullName>
    </recommendedName>
</protein>
<dbReference type="InterPro" id="IPR036291">
    <property type="entry name" value="NAD(P)-bd_dom_sf"/>
</dbReference>
<dbReference type="PANTHER" id="PTHR43355:SF2">
    <property type="entry name" value="FLAVIN REDUCTASE (NADPH)"/>
    <property type="match status" value="1"/>
</dbReference>